<proteinExistence type="predicted"/>
<evidence type="ECO:0000313" key="3">
    <source>
        <dbReference type="Proteomes" id="UP001146351"/>
    </source>
</evidence>
<gene>
    <name evidence="2" type="ORF">N7492_009765</name>
</gene>
<dbReference type="AlphaFoldDB" id="A0A9W9HPT9"/>
<organism evidence="2 3">
    <name type="scientific">Penicillium capsulatum</name>
    <dbReference type="NCBI Taxonomy" id="69766"/>
    <lineage>
        <taxon>Eukaryota</taxon>
        <taxon>Fungi</taxon>
        <taxon>Dikarya</taxon>
        <taxon>Ascomycota</taxon>
        <taxon>Pezizomycotina</taxon>
        <taxon>Eurotiomycetes</taxon>
        <taxon>Eurotiomycetidae</taxon>
        <taxon>Eurotiales</taxon>
        <taxon>Aspergillaceae</taxon>
        <taxon>Penicillium</taxon>
    </lineage>
</organism>
<feature type="signal peptide" evidence="1">
    <location>
        <begin position="1"/>
        <end position="18"/>
    </location>
</feature>
<accession>A0A9W9HPT9</accession>
<evidence type="ECO:0000256" key="1">
    <source>
        <dbReference type="SAM" id="SignalP"/>
    </source>
</evidence>
<reference evidence="2" key="2">
    <citation type="journal article" date="2023" name="IMA Fungus">
        <title>Comparative genomic study of the Penicillium genus elucidates a diverse pangenome and 15 lateral gene transfer events.</title>
        <authorList>
            <person name="Petersen C."/>
            <person name="Sorensen T."/>
            <person name="Nielsen M.R."/>
            <person name="Sondergaard T.E."/>
            <person name="Sorensen J.L."/>
            <person name="Fitzpatrick D.A."/>
            <person name="Frisvad J.C."/>
            <person name="Nielsen K.L."/>
        </authorList>
    </citation>
    <scope>NUCLEOTIDE SEQUENCE</scope>
    <source>
        <strain evidence="2">IBT 21917</strain>
    </source>
</reference>
<keyword evidence="3" id="KW-1185">Reference proteome</keyword>
<name>A0A9W9HPT9_9EURO</name>
<feature type="chain" id="PRO_5040929584" evidence="1">
    <location>
        <begin position="19"/>
        <end position="531"/>
    </location>
</feature>
<reference evidence="2" key="1">
    <citation type="submission" date="2022-11" db="EMBL/GenBank/DDBJ databases">
        <authorList>
            <person name="Petersen C."/>
        </authorList>
    </citation>
    <scope>NUCLEOTIDE SEQUENCE</scope>
    <source>
        <strain evidence="2">IBT 21917</strain>
    </source>
</reference>
<sequence length="531" mass="60413">MRFFLVTLIAAYLSIALSTPTSNNTVYRRDDSYEEVEEISSKVTGLKLAWKDPKFKPFMITWDQHTDDITRAKSYSTSGGGATLIMVTGSKVSWFCPVKASLRNKINKPNSGANAASVKKSKLFKDYFTYAYLGKEVLDPENLPKNEKGEVIPMVDTPLSKFQEYLKDNDGQAVSIVIISPTKPKKENEVENQALIYAMAWQIRQELGNDLPMTWVPSQERQPKAEYYWFGWRRIRQDSIPSYGSPGQLIEAYYGARKCVEAAFPDRPIHVDDYHLTSTDDLKLVSIPAEIEQEGSINLADELYSLWDQDGLDPLMDCDQKINTPRTATTPSDDFIIKHNNKEHPAIIVTILSEAWSYSLFIPLSSDILAKKYKSVDEFNKDEDFRNLRADYLDKYPGFLLNSDDRPTKLLDILAVIRSSNPYHWSYSPFTKAIIGMVAASAQEKGLDLSAWSGDVHVFNNGILGGDYRFVIADLRKEQLTLGEPGHAFYFYLSANDRVLWEFGKSGRVTHEYSNPRGYMKTMKLDYIVKE</sequence>
<evidence type="ECO:0000313" key="2">
    <source>
        <dbReference type="EMBL" id="KAJ5152485.1"/>
    </source>
</evidence>
<protein>
    <submittedName>
        <fullName evidence="2">Uncharacterized protein</fullName>
    </submittedName>
</protein>
<dbReference type="Proteomes" id="UP001146351">
    <property type="component" value="Unassembled WGS sequence"/>
</dbReference>
<keyword evidence="1" id="KW-0732">Signal</keyword>
<comment type="caution">
    <text evidence="2">The sequence shown here is derived from an EMBL/GenBank/DDBJ whole genome shotgun (WGS) entry which is preliminary data.</text>
</comment>
<dbReference type="EMBL" id="JAPQKO010000007">
    <property type="protein sequence ID" value="KAJ5152485.1"/>
    <property type="molecule type" value="Genomic_DNA"/>
</dbReference>